<dbReference type="KEGG" id="mis:MICPUN_57500"/>
<evidence type="ECO:0008006" key="15">
    <source>
        <dbReference type="Google" id="ProtNLM"/>
    </source>
</evidence>
<reference evidence="13 14" key="1">
    <citation type="journal article" date="2009" name="Science">
        <title>Green evolution and dynamic adaptations revealed by genomes of the marine picoeukaryotes Micromonas.</title>
        <authorList>
            <person name="Worden A.Z."/>
            <person name="Lee J.H."/>
            <person name="Mock T."/>
            <person name="Rouze P."/>
            <person name="Simmons M.P."/>
            <person name="Aerts A.L."/>
            <person name="Allen A.E."/>
            <person name="Cuvelier M.L."/>
            <person name="Derelle E."/>
            <person name="Everett M.V."/>
            <person name="Foulon E."/>
            <person name="Grimwood J."/>
            <person name="Gundlach H."/>
            <person name="Henrissat B."/>
            <person name="Napoli C."/>
            <person name="McDonald S.M."/>
            <person name="Parker M.S."/>
            <person name="Rombauts S."/>
            <person name="Salamov A."/>
            <person name="Von Dassow P."/>
            <person name="Badger J.H."/>
            <person name="Coutinho P.M."/>
            <person name="Demir E."/>
            <person name="Dubchak I."/>
            <person name="Gentemann C."/>
            <person name="Eikrem W."/>
            <person name="Gready J.E."/>
            <person name="John U."/>
            <person name="Lanier W."/>
            <person name="Lindquist E.A."/>
            <person name="Lucas S."/>
            <person name="Mayer K.F."/>
            <person name="Moreau H."/>
            <person name="Not F."/>
            <person name="Otillar R."/>
            <person name="Panaud O."/>
            <person name="Pangilinan J."/>
            <person name="Paulsen I."/>
            <person name="Piegu B."/>
            <person name="Poliakov A."/>
            <person name="Robbens S."/>
            <person name="Schmutz J."/>
            <person name="Toulza E."/>
            <person name="Wyss T."/>
            <person name="Zelensky A."/>
            <person name="Zhou K."/>
            <person name="Armbrust E.V."/>
            <person name="Bhattacharya D."/>
            <person name="Goodenough U.W."/>
            <person name="Van de Peer Y."/>
            <person name="Grigoriev I.V."/>
        </authorList>
    </citation>
    <scope>NUCLEOTIDE SEQUENCE [LARGE SCALE GENOMIC DNA]</scope>
    <source>
        <strain evidence="14">RCC299 / NOUM17</strain>
    </source>
</reference>
<sequence length="792" mass="82110">MAFGGAPAFGATVNANPFGGSGSFGPAATSAPFGGVQASPTGGFPGQTGGAPAFGSSAFGRPINSTPGVSGSMQAPGMWNSTSNLAASSFGTTQTTTQPVQNACSHWNEGRCRFGTRCRQRHVCANCGSSAHTSRQCSSAGAATNSTAEYRPSRIVERNNNGSTTHGTIHHVEAMPEHRGSSAEQIRHEARSSNNNFNSPVASTAINNNTMFNNNNNNNSNTMFGGNNNNNNTNLFGGNNNTSGTNLFGNNTNTNTLGSTPTSWPGTTTTPLVSTPTPGPNPFGPTPATNASSPWPAPQPSTPGGSFAFNPQAQTTPAPAPAAPASQNMFSFPQAQTGAPATGANPFSFTPTTAAATSPTSAFTMSQPAAQPANSLFTGLQQPATTTPAASPLSSSLGMFNPQSAPAPAFTGLTRPAVTQPATSQPFSLTTPAFSLTPPAQSSPLASLGGLGTGAAQNASQGSLFGGLRPPVGGGTIPQIQTPSPAPTLFPSSTSFPSSSLFPSATNPSQATTYSNGLVPAANAALAPPKVNSSPYGKPLESSKIISASREVVSGVSNASPASTIGAMGKGGSQLSAWATSSPRRVYMSRAPLPAPSRISLRPRGSPVRREEWMLQPASKPRELIIRAETFETPMGGETSPAVLSIAEKDEFVEPAFILTESAKNDGYSCEFEVEGKKLRDFRVTRRGFGSVRWLQPVDATHLNGIDVARVVRIERGAVYMYDEASGVSAPRSGEGLKTRAEVTLLRCTSKKDTEESRKKFEAKVVQQTRRMGAELLEYNIDTGTWRFVIDM</sequence>
<dbReference type="RefSeq" id="XP_002501209.1">
    <property type="nucleotide sequence ID" value="XM_002501163.1"/>
</dbReference>
<dbReference type="GO" id="GO:0006606">
    <property type="term" value="P:protein import into nucleus"/>
    <property type="evidence" value="ECO:0007669"/>
    <property type="project" value="TreeGrafter"/>
</dbReference>
<evidence type="ECO:0000256" key="5">
    <source>
        <dbReference type="ARBA" id="ARBA00022927"/>
    </source>
</evidence>
<keyword evidence="3" id="KW-0813">Transport</keyword>
<evidence type="ECO:0000313" key="13">
    <source>
        <dbReference type="EMBL" id="ACO62467.1"/>
    </source>
</evidence>
<feature type="domain" description="Peptidase S59" evidence="12">
    <location>
        <begin position="648"/>
        <end position="792"/>
    </location>
</feature>
<feature type="compositionally biased region" description="Low complexity" evidence="10">
    <location>
        <begin position="212"/>
        <end position="276"/>
    </location>
</feature>
<dbReference type="PANTHER" id="PTHR23198:SF6">
    <property type="entry name" value="NUCLEAR PORE COMPLEX PROTEIN NUP98-NUP96"/>
    <property type="match status" value="1"/>
</dbReference>
<dbReference type="GO" id="GO:0034398">
    <property type="term" value="P:telomere tethering at nuclear periphery"/>
    <property type="evidence" value="ECO:0007669"/>
    <property type="project" value="TreeGrafter"/>
</dbReference>
<feature type="compositionally biased region" description="Low complexity" evidence="10">
    <location>
        <begin position="487"/>
        <end position="506"/>
    </location>
</feature>
<keyword evidence="8" id="KW-0539">Nucleus</keyword>
<feature type="region of interest" description="Disordered" evidence="10">
    <location>
        <begin position="419"/>
        <end position="509"/>
    </location>
</feature>
<keyword evidence="9" id="KW-0862">Zinc</keyword>
<dbReference type="InterPro" id="IPR036903">
    <property type="entry name" value="Nup98_auto-Pept-S59_dom_sf"/>
</dbReference>
<keyword evidence="4" id="KW-0509">mRNA transport</keyword>
<dbReference type="AlphaFoldDB" id="C1E578"/>
<evidence type="ECO:0000256" key="2">
    <source>
        <dbReference type="ARBA" id="ARBA00008926"/>
    </source>
</evidence>
<comment type="subcellular location">
    <subcellularLocation>
        <location evidence="1">Nucleus</location>
        <location evidence="1">Nuclear pore complex</location>
    </subcellularLocation>
</comment>
<keyword evidence="7" id="KW-0906">Nuclear pore complex</keyword>
<gene>
    <name evidence="13" type="ORF">MICPUN_57500</name>
</gene>
<dbReference type="Gene3D" id="3.30.1610.10">
    <property type="entry name" value="Peptidase S59, nucleoporin"/>
    <property type="match status" value="1"/>
</dbReference>
<keyword evidence="9" id="KW-0479">Metal-binding</keyword>
<dbReference type="GO" id="GO:0006405">
    <property type="term" value="P:RNA export from nucleus"/>
    <property type="evidence" value="ECO:0007669"/>
    <property type="project" value="TreeGrafter"/>
</dbReference>
<dbReference type="eggNOG" id="KOG0845">
    <property type="taxonomic scope" value="Eukaryota"/>
</dbReference>
<dbReference type="GO" id="GO:0000973">
    <property type="term" value="P:post-transcriptional tethering of RNA polymerase II gene DNA at nuclear periphery"/>
    <property type="evidence" value="ECO:0007669"/>
    <property type="project" value="TreeGrafter"/>
</dbReference>
<dbReference type="EMBL" id="CP001325">
    <property type="protein sequence ID" value="ACO62467.1"/>
    <property type="molecule type" value="Genomic_DNA"/>
</dbReference>
<proteinExistence type="inferred from homology"/>
<evidence type="ECO:0000256" key="3">
    <source>
        <dbReference type="ARBA" id="ARBA00022448"/>
    </source>
</evidence>
<feature type="region of interest" description="Disordered" evidence="10">
    <location>
        <begin position="212"/>
        <end position="326"/>
    </location>
</feature>
<dbReference type="InterPro" id="IPR000571">
    <property type="entry name" value="Znf_CCCH"/>
</dbReference>
<dbReference type="SUPFAM" id="SSF82215">
    <property type="entry name" value="C-terminal autoproteolytic domain of nucleoporin nup98"/>
    <property type="match status" value="1"/>
</dbReference>
<feature type="region of interest" description="Disordered" evidence="10">
    <location>
        <begin position="35"/>
        <end position="77"/>
    </location>
</feature>
<protein>
    <recommendedName>
        <fullName evidence="15">C3H1-type domain-containing protein</fullName>
    </recommendedName>
</protein>
<keyword evidence="6" id="KW-0811">Translocation</keyword>
<evidence type="ECO:0000313" key="14">
    <source>
        <dbReference type="Proteomes" id="UP000002009"/>
    </source>
</evidence>
<evidence type="ECO:0000256" key="9">
    <source>
        <dbReference type="PROSITE-ProRule" id="PRU00723"/>
    </source>
</evidence>
<accession>C1E578</accession>
<feature type="compositionally biased region" description="Low complexity" evidence="10">
    <location>
        <begin position="50"/>
        <end position="60"/>
    </location>
</feature>
<dbReference type="PROSITE" id="PS51434">
    <property type="entry name" value="NUP_C"/>
    <property type="match status" value="1"/>
</dbReference>
<dbReference type="STRING" id="296587.C1E578"/>
<name>C1E578_MICCC</name>
<dbReference type="InterPro" id="IPR007230">
    <property type="entry name" value="Nup98_auto-Pept-S59_dom"/>
</dbReference>
<organism evidence="13 14">
    <name type="scientific">Micromonas commoda (strain RCC299 / NOUM17 / CCMP2709)</name>
    <name type="common">Picoplanktonic green alga</name>
    <dbReference type="NCBI Taxonomy" id="296587"/>
    <lineage>
        <taxon>Eukaryota</taxon>
        <taxon>Viridiplantae</taxon>
        <taxon>Chlorophyta</taxon>
        <taxon>Mamiellophyceae</taxon>
        <taxon>Mamiellales</taxon>
        <taxon>Mamiellaceae</taxon>
        <taxon>Micromonas</taxon>
    </lineage>
</organism>
<dbReference type="PROSITE" id="PS50103">
    <property type="entry name" value="ZF_C3H1"/>
    <property type="match status" value="1"/>
</dbReference>
<dbReference type="Pfam" id="PF04096">
    <property type="entry name" value="Nucleoporin2"/>
    <property type="match status" value="1"/>
</dbReference>
<keyword evidence="9" id="KW-0863">Zinc-finger</keyword>
<dbReference type="GO" id="GO:0008139">
    <property type="term" value="F:nuclear localization sequence binding"/>
    <property type="evidence" value="ECO:0007669"/>
    <property type="project" value="TreeGrafter"/>
</dbReference>
<evidence type="ECO:0000256" key="10">
    <source>
        <dbReference type="SAM" id="MobiDB-lite"/>
    </source>
</evidence>
<dbReference type="InParanoid" id="C1E578"/>
<feature type="zinc finger region" description="C3H1-type" evidence="9">
    <location>
        <begin position="98"/>
        <end position="125"/>
    </location>
</feature>
<comment type="similarity">
    <text evidence="2">Belongs to the nucleoporin GLFG family.</text>
</comment>
<dbReference type="GO" id="GO:0008270">
    <property type="term" value="F:zinc ion binding"/>
    <property type="evidence" value="ECO:0007669"/>
    <property type="project" value="UniProtKB-KW"/>
</dbReference>
<keyword evidence="5" id="KW-0653">Protein transport</keyword>
<evidence type="ECO:0000256" key="1">
    <source>
        <dbReference type="ARBA" id="ARBA00004567"/>
    </source>
</evidence>
<evidence type="ECO:0000256" key="4">
    <source>
        <dbReference type="ARBA" id="ARBA00022816"/>
    </source>
</evidence>
<dbReference type="GO" id="GO:0051028">
    <property type="term" value="P:mRNA transport"/>
    <property type="evidence" value="ECO:0007669"/>
    <property type="project" value="UniProtKB-KW"/>
</dbReference>
<evidence type="ECO:0000256" key="8">
    <source>
        <dbReference type="ARBA" id="ARBA00023242"/>
    </source>
</evidence>
<evidence type="ECO:0000256" key="7">
    <source>
        <dbReference type="ARBA" id="ARBA00023132"/>
    </source>
</evidence>
<dbReference type="OrthoDB" id="498759at2759"/>
<dbReference type="GeneID" id="8242495"/>
<dbReference type="GO" id="GO:0017056">
    <property type="term" value="F:structural constituent of nuclear pore"/>
    <property type="evidence" value="ECO:0007669"/>
    <property type="project" value="InterPro"/>
</dbReference>
<dbReference type="OMA" id="WPFPPLN"/>
<evidence type="ECO:0000259" key="12">
    <source>
        <dbReference type="PROSITE" id="PS51434"/>
    </source>
</evidence>
<feature type="compositionally biased region" description="Polar residues" evidence="10">
    <location>
        <begin position="420"/>
        <end position="440"/>
    </location>
</feature>
<feature type="domain" description="C3H1-type" evidence="11">
    <location>
        <begin position="98"/>
        <end position="125"/>
    </location>
</feature>
<dbReference type="Proteomes" id="UP000002009">
    <property type="component" value="Chromosome 4"/>
</dbReference>
<dbReference type="GO" id="GO:0044614">
    <property type="term" value="C:nuclear pore cytoplasmic filaments"/>
    <property type="evidence" value="ECO:0007669"/>
    <property type="project" value="TreeGrafter"/>
</dbReference>
<dbReference type="PANTHER" id="PTHR23198">
    <property type="entry name" value="NUCLEOPORIN"/>
    <property type="match status" value="1"/>
</dbReference>
<feature type="compositionally biased region" description="Polar residues" evidence="10">
    <location>
        <begin position="63"/>
        <end position="77"/>
    </location>
</feature>
<keyword evidence="14" id="KW-1185">Reference proteome</keyword>
<evidence type="ECO:0000259" key="11">
    <source>
        <dbReference type="PROSITE" id="PS50103"/>
    </source>
</evidence>
<dbReference type="InterPro" id="IPR037665">
    <property type="entry name" value="Nucleoporin_S59-like"/>
</dbReference>
<evidence type="ECO:0000256" key="6">
    <source>
        <dbReference type="ARBA" id="ARBA00023010"/>
    </source>
</evidence>
<dbReference type="GO" id="GO:0003723">
    <property type="term" value="F:RNA binding"/>
    <property type="evidence" value="ECO:0007669"/>
    <property type="project" value="TreeGrafter"/>
</dbReference>